<keyword evidence="4" id="KW-1185">Reference proteome</keyword>
<accession>A0ABY7DPZ3</accession>
<dbReference type="SUPFAM" id="SSF52540">
    <property type="entry name" value="P-loop containing nucleoside triphosphate hydrolases"/>
    <property type="match status" value="1"/>
</dbReference>
<dbReference type="PANTHER" id="PTHR47642:SF5">
    <property type="entry name" value="ATP-DEPENDENT DNA HELICASE"/>
    <property type="match status" value="1"/>
</dbReference>
<name>A0ABY7DPZ3_MYAAR</name>
<comment type="similarity">
    <text evidence="1">Belongs to the helicase family.</text>
</comment>
<keyword evidence="1" id="KW-0227">DNA damage</keyword>
<dbReference type="PANTHER" id="PTHR47642">
    <property type="entry name" value="ATP-DEPENDENT DNA HELICASE"/>
    <property type="match status" value="1"/>
</dbReference>
<dbReference type="InterPro" id="IPR051055">
    <property type="entry name" value="PIF1_helicase"/>
</dbReference>
<feature type="domain" description="DNA helicase Pif1-like DEAD-box helicase" evidence="2">
    <location>
        <begin position="5"/>
        <end position="64"/>
    </location>
</feature>
<comment type="catalytic activity">
    <reaction evidence="1">
        <text>ATP + H2O = ADP + phosphate + H(+)</text>
        <dbReference type="Rhea" id="RHEA:13065"/>
        <dbReference type="ChEBI" id="CHEBI:15377"/>
        <dbReference type="ChEBI" id="CHEBI:15378"/>
        <dbReference type="ChEBI" id="CHEBI:30616"/>
        <dbReference type="ChEBI" id="CHEBI:43474"/>
        <dbReference type="ChEBI" id="CHEBI:456216"/>
        <dbReference type="EC" id="5.6.2.3"/>
    </reaction>
</comment>
<dbReference type="InterPro" id="IPR027417">
    <property type="entry name" value="P-loop_NTPase"/>
</dbReference>
<keyword evidence="1" id="KW-0067">ATP-binding</keyword>
<evidence type="ECO:0000313" key="4">
    <source>
        <dbReference type="Proteomes" id="UP001164746"/>
    </source>
</evidence>
<organism evidence="3 4">
    <name type="scientific">Mya arenaria</name>
    <name type="common">Soft-shell clam</name>
    <dbReference type="NCBI Taxonomy" id="6604"/>
    <lineage>
        <taxon>Eukaryota</taxon>
        <taxon>Metazoa</taxon>
        <taxon>Spiralia</taxon>
        <taxon>Lophotrochozoa</taxon>
        <taxon>Mollusca</taxon>
        <taxon>Bivalvia</taxon>
        <taxon>Autobranchia</taxon>
        <taxon>Heteroconchia</taxon>
        <taxon>Euheterodonta</taxon>
        <taxon>Imparidentia</taxon>
        <taxon>Neoheterodontei</taxon>
        <taxon>Myida</taxon>
        <taxon>Myoidea</taxon>
        <taxon>Myidae</taxon>
        <taxon>Mya</taxon>
    </lineage>
</organism>
<proteinExistence type="inferred from homology"/>
<sequence>MSLKNNDYLFGGVQLILCGDFLQLPPVKDILYNDEGSFCFENELFDQLLPHRIQLKQVIRQTDCDFIKAIHEVSLGQDLSMKTFNLCKSLSRNLLDNNAEATMLYATNDKVDDYNRYKILEYEGDLVQYVAEDSGDTKRLARLTVSKTLWLKVGIPVTLLRNLVEIDCRGIFQPGQLGVAMSRVKDIERLRITQFSPNMCVPQPQKITDFLSRDIFKDTVADCSCCRLLFRYDLEYEIVIPPLMDELEQHHKEAIFE</sequence>
<comment type="cofactor">
    <cofactor evidence="1">
        <name>Mg(2+)</name>
        <dbReference type="ChEBI" id="CHEBI:18420"/>
    </cofactor>
</comment>
<keyword evidence="1" id="KW-0347">Helicase</keyword>
<reference evidence="3" key="1">
    <citation type="submission" date="2022-11" db="EMBL/GenBank/DDBJ databases">
        <title>Centuries of genome instability and evolution in soft-shell clam transmissible cancer (bioRxiv).</title>
        <authorList>
            <person name="Hart S.F.M."/>
            <person name="Yonemitsu M.A."/>
            <person name="Giersch R.M."/>
            <person name="Beal B.F."/>
            <person name="Arriagada G."/>
            <person name="Davis B.W."/>
            <person name="Ostrander E.A."/>
            <person name="Goff S.P."/>
            <person name="Metzger M.J."/>
        </authorList>
    </citation>
    <scope>NUCLEOTIDE SEQUENCE</scope>
    <source>
        <strain evidence="3">MELC-2E11</strain>
        <tissue evidence="3">Siphon/mantle</tissue>
    </source>
</reference>
<keyword evidence="1" id="KW-0233">DNA recombination</keyword>
<dbReference type="InterPro" id="IPR010285">
    <property type="entry name" value="DNA_helicase_pif1-like_DEAD"/>
</dbReference>
<keyword evidence="1" id="KW-0547">Nucleotide-binding</keyword>
<evidence type="ECO:0000259" key="2">
    <source>
        <dbReference type="Pfam" id="PF05970"/>
    </source>
</evidence>
<keyword evidence="1" id="KW-0234">DNA repair</keyword>
<dbReference type="Proteomes" id="UP001164746">
    <property type="component" value="Chromosome 3"/>
</dbReference>
<gene>
    <name evidence="3" type="ORF">MAR_023847</name>
</gene>
<protein>
    <recommendedName>
        <fullName evidence="1">ATP-dependent DNA helicase</fullName>
        <ecNumber evidence="1">5.6.2.3</ecNumber>
    </recommendedName>
</protein>
<dbReference type="EMBL" id="CP111014">
    <property type="protein sequence ID" value="WAQ99474.1"/>
    <property type="molecule type" value="Genomic_DNA"/>
</dbReference>
<dbReference type="Pfam" id="PF05970">
    <property type="entry name" value="PIF1"/>
    <property type="match status" value="1"/>
</dbReference>
<evidence type="ECO:0000256" key="1">
    <source>
        <dbReference type="RuleBase" id="RU363044"/>
    </source>
</evidence>
<keyword evidence="1" id="KW-0378">Hydrolase</keyword>
<evidence type="ECO:0000313" key="3">
    <source>
        <dbReference type="EMBL" id="WAQ99474.1"/>
    </source>
</evidence>
<dbReference type="EC" id="5.6.2.3" evidence="1"/>